<dbReference type="Proteomes" id="UP000242188">
    <property type="component" value="Unassembled WGS sequence"/>
</dbReference>
<evidence type="ECO:0000313" key="7">
    <source>
        <dbReference type="Proteomes" id="UP000242188"/>
    </source>
</evidence>
<evidence type="ECO:0000256" key="4">
    <source>
        <dbReference type="ARBA" id="ARBA00022737"/>
    </source>
</evidence>
<dbReference type="OrthoDB" id="120976at2759"/>
<proteinExistence type="inferred from homology"/>
<dbReference type="PANTHER" id="PTHR31994">
    <property type="entry name" value="LEUCINE-RICH REPEAT-CONTAINING PROTEIN 42"/>
    <property type="match status" value="1"/>
</dbReference>
<comment type="similarity">
    <text evidence="1">Belongs to the LRRC42 family.</text>
</comment>
<name>A0A210R5J6_MIZYE</name>
<gene>
    <name evidence="6" type="ORF">KP79_PYT08266</name>
</gene>
<dbReference type="SUPFAM" id="SSF52047">
    <property type="entry name" value="RNI-like"/>
    <property type="match status" value="1"/>
</dbReference>
<keyword evidence="4" id="KW-0677">Repeat</keyword>
<sequence length="631" mass="71532">MLPERQQPQHFSEQHQTFCFCFSAVKSILCGCACAENNFRWSRNLDFTTGARKFEEENRRISTESWLARIMPGINYGGLLGNPRFESESARHAVTTPISLLKLVIHYVSQHLELVESLVGFPEIVGELIFRAAETSCKFYYQDDEYHDCLQRLKLFTQAYGEVVLSKLSMSGRWSSLELYKDHIQIFRHLTELELAECGLGDDDELLPHIGQHLPQLKCLSLRHNKLTDKGLVKLTTPYRVMGAGPRKLALLNLSDNQEITGTGVLKYLSAFQDLSEINITGTSVKRNEALLKTWKFDIKKGSSIGPEVTSFGWASDVVDKWAAQAEQSLLLADNDKTATQKFYSNKRMKEVKSSKLKGTFKKTVSGYNIVLSRLKEGVTISKEASACHKFPQRKDGISEFEQRAHQHPAKRGHFSSESNSSDDTELTSDSDTTGSGRICRDSTIQDSEMMLGYLNTFKSVNLHTFPSEEISKDEQVRKEKTASDLHVAKRRKINICRQRPTDKSNDDQESKCDELDQEHLLKGIDKESVKNVPQITQPTTFTTKTFNTEMTNNDLQIMMGYLGSNTATTGDDKGPVTQGIFGHELPVKQEAKLRFFDKGEAELMERSTKDSVRLLNRKKSLWKQINRNIP</sequence>
<reference evidence="6 7" key="1">
    <citation type="journal article" date="2017" name="Nat. Ecol. Evol.">
        <title>Scallop genome provides insights into evolution of bilaterian karyotype and development.</title>
        <authorList>
            <person name="Wang S."/>
            <person name="Zhang J."/>
            <person name="Jiao W."/>
            <person name="Li J."/>
            <person name="Xun X."/>
            <person name="Sun Y."/>
            <person name="Guo X."/>
            <person name="Huan P."/>
            <person name="Dong B."/>
            <person name="Zhang L."/>
            <person name="Hu X."/>
            <person name="Sun X."/>
            <person name="Wang J."/>
            <person name="Zhao C."/>
            <person name="Wang Y."/>
            <person name="Wang D."/>
            <person name="Huang X."/>
            <person name="Wang R."/>
            <person name="Lv J."/>
            <person name="Li Y."/>
            <person name="Zhang Z."/>
            <person name="Liu B."/>
            <person name="Lu W."/>
            <person name="Hui Y."/>
            <person name="Liang J."/>
            <person name="Zhou Z."/>
            <person name="Hou R."/>
            <person name="Li X."/>
            <person name="Liu Y."/>
            <person name="Li H."/>
            <person name="Ning X."/>
            <person name="Lin Y."/>
            <person name="Zhao L."/>
            <person name="Xing Q."/>
            <person name="Dou J."/>
            <person name="Li Y."/>
            <person name="Mao J."/>
            <person name="Guo H."/>
            <person name="Dou H."/>
            <person name="Li T."/>
            <person name="Mu C."/>
            <person name="Jiang W."/>
            <person name="Fu Q."/>
            <person name="Fu X."/>
            <person name="Miao Y."/>
            <person name="Liu J."/>
            <person name="Yu Q."/>
            <person name="Li R."/>
            <person name="Liao H."/>
            <person name="Li X."/>
            <person name="Kong Y."/>
            <person name="Jiang Z."/>
            <person name="Chourrout D."/>
            <person name="Li R."/>
            <person name="Bao Z."/>
        </authorList>
    </citation>
    <scope>NUCLEOTIDE SEQUENCE [LARGE SCALE GENOMIC DNA]</scope>
    <source>
        <strain evidence="6 7">PY_sf001</strain>
    </source>
</reference>
<feature type="region of interest" description="Disordered" evidence="5">
    <location>
        <begin position="403"/>
        <end position="440"/>
    </location>
</feature>
<evidence type="ECO:0000256" key="3">
    <source>
        <dbReference type="ARBA" id="ARBA00022614"/>
    </source>
</evidence>
<dbReference type="EMBL" id="NEDP02000216">
    <property type="protein sequence ID" value="OWF56310.1"/>
    <property type="molecule type" value="Genomic_DNA"/>
</dbReference>
<dbReference type="PANTHER" id="PTHR31994:SF3">
    <property type="entry name" value="LEUCINE-RICH REPEAT-CONTAINING PROTEIN 42"/>
    <property type="match status" value="1"/>
</dbReference>
<dbReference type="AlphaFoldDB" id="A0A210R5J6"/>
<dbReference type="Gene3D" id="3.80.10.10">
    <property type="entry name" value="Ribonuclease Inhibitor"/>
    <property type="match status" value="1"/>
</dbReference>
<dbReference type="InterPro" id="IPR039631">
    <property type="entry name" value="LRRC42"/>
</dbReference>
<organism evidence="6 7">
    <name type="scientific">Mizuhopecten yessoensis</name>
    <name type="common">Japanese scallop</name>
    <name type="synonym">Patinopecten yessoensis</name>
    <dbReference type="NCBI Taxonomy" id="6573"/>
    <lineage>
        <taxon>Eukaryota</taxon>
        <taxon>Metazoa</taxon>
        <taxon>Spiralia</taxon>
        <taxon>Lophotrochozoa</taxon>
        <taxon>Mollusca</taxon>
        <taxon>Bivalvia</taxon>
        <taxon>Autobranchia</taxon>
        <taxon>Pteriomorphia</taxon>
        <taxon>Pectinida</taxon>
        <taxon>Pectinoidea</taxon>
        <taxon>Pectinidae</taxon>
        <taxon>Mizuhopecten</taxon>
    </lineage>
</organism>
<dbReference type="InterPro" id="IPR001611">
    <property type="entry name" value="Leu-rich_rpt"/>
</dbReference>
<evidence type="ECO:0000256" key="2">
    <source>
        <dbReference type="ARBA" id="ARBA00014198"/>
    </source>
</evidence>
<dbReference type="STRING" id="6573.A0A210R5J6"/>
<dbReference type="InterPro" id="IPR032675">
    <property type="entry name" value="LRR_dom_sf"/>
</dbReference>
<evidence type="ECO:0000256" key="5">
    <source>
        <dbReference type="SAM" id="MobiDB-lite"/>
    </source>
</evidence>
<keyword evidence="3" id="KW-0433">Leucine-rich repeat</keyword>
<dbReference type="Pfam" id="PF13516">
    <property type="entry name" value="LRR_6"/>
    <property type="match status" value="2"/>
</dbReference>
<evidence type="ECO:0000256" key="1">
    <source>
        <dbReference type="ARBA" id="ARBA00009297"/>
    </source>
</evidence>
<comment type="caution">
    <text evidence="6">The sequence shown here is derived from an EMBL/GenBank/DDBJ whole genome shotgun (WGS) entry which is preliminary data.</text>
</comment>
<protein>
    <recommendedName>
        <fullName evidence="2">Leucine-rich repeat-containing protein 42</fullName>
    </recommendedName>
</protein>
<keyword evidence="7" id="KW-1185">Reference proteome</keyword>
<accession>A0A210R5J6</accession>
<evidence type="ECO:0000313" key="6">
    <source>
        <dbReference type="EMBL" id="OWF56310.1"/>
    </source>
</evidence>